<sequence length="245" mass="25637">MKGFFSILVVGLLAVDGVIAGNCRPSKSASSVSSAPSSASSVSSVSSVSSPSPSPSHNPCDNMVVDGTFTNQLVGWDMSYSEGSARWTTQDCSPTCAHCAELEALDGETTIYMAQDITLTAGVEYVLIYTYYKEVDQTGGNNPTFTCEIAPSQMGARRSARDFSSTSPASPLLHKRVGAVAPQGMPLAEKRSLAGRAAAAPAFTIETKLYTPAIALNTLTCTMWSLGISTYEVGQVIVIPASCPL</sequence>
<proteinExistence type="predicted"/>
<comment type="caution">
    <text evidence="3">The sequence shown here is derived from an EMBL/GenBank/DDBJ whole genome shotgun (WGS) entry which is preliminary data.</text>
</comment>
<feature type="signal peptide" evidence="2">
    <location>
        <begin position="1"/>
        <end position="20"/>
    </location>
</feature>
<feature type="chain" id="PRO_5046421273" description="CBM-cenC domain-containing protein" evidence="2">
    <location>
        <begin position="21"/>
        <end position="245"/>
    </location>
</feature>
<dbReference type="EMBL" id="JAWCUI010000026">
    <property type="protein sequence ID" value="KAL1895721.1"/>
    <property type="molecule type" value="Genomic_DNA"/>
</dbReference>
<feature type="region of interest" description="Disordered" evidence="1">
    <location>
        <begin position="26"/>
        <end position="61"/>
    </location>
</feature>
<organism evidence="3 4">
    <name type="scientific">Sporothrix stenoceras</name>
    <dbReference type="NCBI Taxonomy" id="5173"/>
    <lineage>
        <taxon>Eukaryota</taxon>
        <taxon>Fungi</taxon>
        <taxon>Dikarya</taxon>
        <taxon>Ascomycota</taxon>
        <taxon>Pezizomycotina</taxon>
        <taxon>Sordariomycetes</taxon>
        <taxon>Sordariomycetidae</taxon>
        <taxon>Ophiostomatales</taxon>
        <taxon>Ophiostomataceae</taxon>
        <taxon>Sporothrix</taxon>
    </lineage>
</organism>
<evidence type="ECO:0000313" key="4">
    <source>
        <dbReference type="Proteomes" id="UP001583186"/>
    </source>
</evidence>
<name>A0ABR3Z613_9PEZI</name>
<protein>
    <recommendedName>
        <fullName evidence="5">CBM-cenC domain-containing protein</fullName>
    </recommendedName>
</protein>
<accession>A0ABR3Z613</accession>
<gene>
    <name evidence="3" type="ORF">Sste5346_005193</name>
</gene>
<feature type="compositionally biased region" description="Low complexity" evidence="1">
    <location>
        <begin position="28"/>
        <end position="51"/>
    </location>
</feature>
<evidence type="ECO:0000313" key="3">
    <source>
        <dbReference type="EMBL" id="KAL1895721.1"/>
    </source>
</evidence>
<evidence type="ECO:0008006" key="5">
    <source>
        <dbReference type="Google" id="ProtNLM"/>
    </source>
</evidence>
<evidence type="ECO:0000256" key="1">
    <source>
        <dbReference type="SAM" id="MobiDB-lite"/>
    </source>
</evidence>
<reference evidence="3 4" key="1">
    <citation type="journal article" date="2024" name="IMA Fungus">
        <title>IMA Genome - F19 : A genome assembly and annotation guide to empower mycologists, including annotated draft genome sequences of Ceratocystis pirilliformis, Diaporthe australafricana, Fusarium ophioides, Paecilomyces lecythidis, and Sporothrix stenoceras.</title>
        <authorList>
            <person name="Aylward J."/>
            <person name="Wilson A.M."/>
            <person name="Visagie C.M."/>
            <person name="Spraker J."/>
            <person name="Barnes I."/>
            <person name="Buitendag C."/>
            <person name="Ceriani C."/>
            <person name="Del Mar Angel L."/>
            <person name="du Plessis D."/>
            <person name="Fuchs T."/>
            <person name="Gasser K."/>
            <person name="Kramer D."/>
            <person name="Li W."/>
            <person name="Munsamy K."/>
            <person name="Piso A."/>
            <person name="Price J.L."/>
            <person name="Sonnekus B."/>
            <person name="Thomas C."/>
            <person name="van der Nest A."/>
            <person name="van Dijk A."/>
            <person name="van Heerden A."/>
            <person name="van Vuuren N."/>
            <person name="Yilmaz N."/>
            <person name="Duong T.A."/>
            <person name="van der Merwe N.A."/>
            <person name="Wingfield M.J."/>
            <person name="Wingfield B.D."/>
        </authorList>
    </citation>
    <scope>NUCLEOTIDE SEQUENCE [LARGE SCALE GENOMIC DNA]</scope>
    <source>
        <strain evidence="3 4">CMW 5346</strain>
    </source>
</reference>
<keyword evidence="4" id="KW-1185">Reference proteome</keyword>
<keyword evidence="2" id="KW-0732">Signal</keyword>
<evidence type="ECO:0000256" key="2">
    <source>
        <dbReference type="SAM" id="SignalP"/>
    </source>
</evidence>
<dbReference type="Proteomes" id="UP001583186">
    <property type="component" value="Unassembled WGS sequence"/>
</dbReference>